<evidence type="ECO:0000313" key="5">
    <source>
        <dbReference type="EMBL" id="GAA0931080.1"/>
    </source>
</evidence>
<keyword evidence="6" id="KW-1185">Reference proteome</keyword>
<dbReference type="PRINTS" id="PR00035">
    <property type="entry name" value="HTHGNTR"/>
</dbReference>
<organism evidence="5 6">
    <name type="scientific">Pseudonocardia zijingensis</name>
    <dbReference type="NCBI Taxonomy" id="153376"/>
    <lineage>
        <taxon>Bacteria</taxon>
        <taxon>Bacillati</taxon>
        <taxon>Actinomycetota</taxon>
        <taxon>Actinomycetes</taxon>
        <taxon>Pseudonocardiales</taxon>
        <taxon>Pseudonocardiaceae</taxon>
        <taxon>Pseudonocardia</taxon>
    </lineage>
</organism>
<gene>
    <name evidence="5" type="ORF">GCM10009559_18910</name>
</gene>
<dbReference type="SMART" id="SM00895">
    <property type="entry name" value="FCD"/>
    <property type="match status" value="1"/>
</dbReference>
<dbReference type="Pfam" id="PF00392">
    <property type="entry name" value="GntR"/>
    <property type="match status" value="1"/>
</dbReference>
<comment type="caution">
    <text evidence="5">The sequence shown here is derived from an EMBL/GenBank/DDBJ whole genome shotgun (WGS) entry which is preliminary data.</text>
</comment>
<keyword evidence="1" id="KW-0805">Transcription regulation</keyword>
<evidence type="ECO:0000256" key="3">
    <source>
        <dbReference type="ARBA" id="ARBA00023163"/>
    </source>
</evidence>
<dbReference type="SMART" id="SM00345">
    <property type="entry name" value="HTH_GNTR"/>
    <property type="match status" value="1"/>
</dbReference>
<dbReference type="InterPro" id="IPR008920">
    <property type="entry name" value="TF_FadR/GntR_C"/>
</dbReference>
<evidence type="ECO:0000259" key="4">
    <source>
        <dbReference type="PROSITE" id="PS50949"/>
    </source>
</evidence>
<dbReference type="Pfam" id="PF07729">
    <property type="entry name" value="FCD"/>
    <property type="match status" value="1"/>
</dbReference>
<dbReference type="InterPro" id="IPR036388">
    <property type="entry name" value="WH-like_DNA-bd_sf"/>
</dbReference>
<feature type="domain" description="HTH gntR-type" evidence="4">
    <location>
        <begin position="42"/>
        <end position="109"/>
    </location>
</feature>
<proteinExistence type="predicted"/>
<dbReference type="InterPro" id="IPR000524">
    <property type="entry name" value="Tscrpt_reg_HTH_GntR"/>
</dbReference>
<evidence type="ECO:0000256" key="1">
    <source>
        <dbReference type="ARBA" id="ARBA00023015"/>
    </source>
</evidence>
<accession>A0ABP4A3C4</accession>
<dbReference type="PANTHER" id="PTHR43537:SF24">
    <property type="entry name" value="GLUCONATE OPERON TRANSCRIPTIONAL REPRESSOR"/>
    <property type="match status" value="1"/>
</dbReference>
<keyword evidence="3" id="KW-0804">Transcription</keyword>
<keyword evidence="2" id="KW-0238">DNA-binding</keyword>
<dbReference type="Proteomes" id="UP001499967">
    <property type="component" value="Unassembled WGS sequence"/>
</dbReference>
<reference evidence="6" key="1">
    <citation type="journal article" date="2019" name="Int. J. Syst. Evol. Microbiol.">
        <title>The Global Catalogue of Microorganisms (GCM) 10K type strain sequencing project: providing services to taxonomists for standard genome sequencing and annotation.</title>
        <authorList>
            <consortium name="The Broad Institute Genomics Platform"/>
            <consortium name="The Broad Institute Genome Sequencing Center for Infectious Disease"/>
            <person name="Wu L."/>
            <person name="Ma J."/>
        </authorList>
    </citation>
    <scope>NUCLEOTIDE SEQUENCE [LARGE SCALE GENOMIC DNA]</scope>
    <source>
        <strain evidence="6">JCM 11117</strain>
    </source>
</reference>
<dbReference type="Gene3D" id="1.20.120.530">
    <property type="entry name" value="GntR ligand-binding domain-like"/>
    <property type="match status" value="1"/>
</dbReference>
<dbReference type="SUPFAM" id="SSF46785">
    <property type="entry name" value="Winged helix' DNA-binding domain"/>
    <property type="match status" value="1"/>
</dbReference>
<evidence type="ECO:0000256" key="2">
    <source>
        <dbReference type="ARBA" id="ARBA00023125"/>
    </source>
</evidence>
<dbReference type="CDD" id="cd07377">
    <property type="entry name" value="WHTH_GntR"/>
    <property type="match status" value="1"/>
</dbReference>
<dbReference type="SUPFAM" id="SSF48008">
    <property type="entry name" value="GntR ligand-binding domain-like"/>
    <property type="match status" value="1"/>
</dbReference>
<dbReference type="InterPro" id="IPR011711">
    <property type="entry name" value="GntR_C"/>
</dbReference>
<protein>
    <submittedName>
        <fullName evidence="5">GntR family transcriptional regulator</fullName>
    </submittedName>
</protein>
<dbReference type="Gene3D" id="1.10.10.10">
    <property type="entry name" value="Winged helix-like DNA-binding domain superfamily/Winged helix DNA-binding domain"/>
    <property type="match status" value="1"/>
</dbReference>
<dbReference type="PANTHER" id="PTHR43537">
    <property type="entry name" value="TRANSCRIPTIONAL REGULATOR, GNTR FAMILY"/>
    <property type="match status" value="1"/>
</dbReference>
<dbReference type="PROSITE" id="PS50949">
    <property type="entry name" value="HTH_GNTR"/>
    <property type="match status" value="1"/>
</dbReference>
<evidence type="ECO:0000313" key="6">
    <source>
        <dbReference type="Proteomes" id="UP001499967"/>
    </source>
</evidence>
<dbReference type="InterPro" id="IPR036390">
    <property type="entry name" value="WH_DNA-bd_sf"/>
</dbReference>
<name>A0ABP4A3C4_9PSEU</name>
<dbReference type="EMBL" id="BAAAHP010000053">
    <property type="protein sequence ID" value="GAA0931080.1"/>
    <property type="molecule type" value="Genomic_DNA"/>
</dbReference>
<sequence length="251" mass="28040">MASNVARGRRLPLRRGDPSAAWYTKLVTPEQAPVLPPLGRSTTRSDLVAASIKSAILAGRLHPDELLVERRIADQLGVSKTPVREALIALTSSGLLTPTRNRGVAVRRMRPEDVQHVYEMRMLLEPWAAGQVAAAGTLDVAEARRALEDAARFVEADDHAGLSLANRRFHRLLYSTCANELAVRSLDDLQDLTALGTVSLLWEQWPTWRTELEEHREILTAVQEGRAADAEELLRGHIQRSIIRLREFRAR</sequence>